<name>A0A3A1NQT2_9FLAO</name>
<evidence type="ECO:0000256" key="1">
    <source>
        <dbReference type="SAM" id="Phobius"/>
    </source>
</evidence>
<organism evidence="2 3">
    <name type="scientific">Flagellimonas pelagia</name>
    <dbReference type="NCBI Taxonomy" id="2306998"/>
    <lineage>
        <taxon>Bacteria</taxon>
        <taxon>Pseudomonadati</taxon>
        <taxon>Bacteroidota</taxon>
        <taxon>Flavobacteriia</taxon>
        <taxon>Flavobacteriales</taxon>
        <taxon>Flavobacteriaceae</taxon>
        <taxon>Flagellimonas</taxon>
    </lineage>
</organism>
<accession>A0A3A1NQT2</accession>
<protein>
    <submittedName>
        <fullName evidence="2">Uncharacterized protein</fullName>
    </submittedName>
</protein>
<feature type="transmembrane region" description="Helical" evidence="1">
    <location>
        <begin position="107"/>
        <end position="125"/>
    </location>
</feature>
<dbReference type="Proteomes" id="UP000266691">
    <property type="component" value="Unassembled WGS sequence"/>
</dbReference>
<keyword evidence="1" id="KW-0472">Membrane</keyword>
<feature type="transmembrane region" description="Helical" evidence="1">
    <location>
        <begin position="202"/>
        <end position="224"/>
    </location>
</feature>
<keyword evidence="1" id="KW-1133">Transmembrane helix</keyword>
<gene>
    <name evidence="2" type="ORF">D2V05_03045</name>
</gene>
<feature type="transmembrane region" description="Helical" evidence="1">
    <location>
        <begin position="6"/>
        <end position="28"/>
    </location>
</feature>
<feature type="transmembrane region" description="Helical" evidence="1">
    <location>
        <begin position="137"/>
        <end position="156"/>
    </location>
</feature>
<keyword evidence="1" id="KW-0812">Transmembrane</keyword>
<comment type="caution">
    <text evidence="2">The sequence shown here is derived from an EMBL/GenBank/DDBJ whole genome shotgun (WGS) entry which is preliminary data.</text>
</comment>
<reference evidence="2 3" key="1">
    <citation type="submission" date="2018-08" db="EMBL/GenBank/DDBJ databases">
        <title>Proposal of Muricauda 72 sp.nov. and Muricauda NH166 sp.nov., isolated from seawater.</title>
        <authorList>
            <person name="Cheng H."/>
            <person name="Wu Y.-H."/>
            <person name="Guo L.-L."/>
            <person name="Xu X.-W."/>
        </authorList>
    </citation>
    <scope>NUCLEOTIDE SEQUENCE [LARGE SCALE GENOMIC DNA]</scope>
    <source>
        <strain evidence="2 3">72</strain>
    </source>
</reference>
<feature type="transmembrane region" description="Helical" evidence="1">
    <location>
        <begin position="40"/>
        <end position="58"/>
    </location>
</feature>
<dbReference type="AlphaFoldDB" id="A0A3A1NQT2"/>
<evidence type="ECO:0000313" key="2">
    <source>
        <dbReference type="EMBL" id="RIV46948.1"/>
    </source>
</evidence>
<sequence length="230" mass="27306">MTIGEFLKLLWDQFFVLLYLITWIVSVLRYKRFFDTPLKYFPMLIMYTFFTEVLGYFIKNYEEFQFFSDERYAIDNLIIYNIYQLIFFLFFFDVYRKIFKEDKDKKLFSYASIVCVILYVANAIYSNPLHSQMTYAHILGSLLMVSILVSYLIKTCSTANIYPLRQNLLFWVSIGLLTFYIPFPIILTLYKLKVGIGTLVYLRPILVSSIALMYGLIIIGLLIGKRKAFR</sequence>
<evidence type="ECO:0000313" key="3">
    <source>
        <dbReference type="Proteomes" id="UP000266691"/>
    </source>
</evidence>
<dbReference type="EMBL" id="QXFI01000009">
    <property type="protein sequence ID" value="RIV46948.1"/>
    <property type="molecule type" value="Genomic_DNA"/>
</dbReference>
<feature type="transmembrane region" description="Helical" evidence="1">
    <location>
        <begin position="78"/>
        <end position="95"/>
    </location>
</feature>
<proteinExistence type="predicted"/>
<feature type="transmembrane region" description="Helical" evidence="1">
    <location>
        <begin position="168"/>
        <end position="190"/>
    </location>
</feature>